<keyword evidence="1" id="KW-0812">Transmembrane</keyword>
<dbReference type="PANTHER" id="PTHR12526">
    <property type="entry name" value="GLYCOSYLTRANSFERASE"/>
    <property type="match status" value="1"/>
</dbReference>
<dbReference type="STRING" id="1817760.A2151_03015"/>
<reference evidence="2 3" key="1">
    <citation type="journal article" date="2016" name="Nat. Commun.">
        <title>Thousands of microbial genomes shed light on interconnected biogeochemical processes in an aquifer system.</title>
        <authorList>
            <person name="Anantharaman K."/>
            <person name="Brown C.T."/>
            <person name="Hug L.A."/>
            <person name="Sharon I."/>
            <person name="Castelle C.J."/>
            <person name="Probst A.J."/>
            <person name="Thomas B.C."/>
            <person name="Singh A."/>
            <person name="Wilkins M.J."/>
            <person name="Karaoz U."/>
            <person name="Brodie E.L."/>
            <person name="Williams K.H."/>
            <person name="Hubbard S.S."/>
            <person name="Banfield J.F."/>
        </authorList>
    </citation>
    <scope>NUCLEOTIDE SEQUENCE [LARGE SCALE GENOMIC DNA]</scope>
</reference>
<protein>
    <submittedName>
        <fullName evidence="2">Uncharacterized protein</fullName>
    </submittedName>
</protein>
<gene>
    <name evidence="2" type="ORF">A2151_03015</name>
</gene>
<dbReference type="Proteomes" id="UP000178885">
    <property type="component" value="Unassembled WGS sequence"/>
</dbReference>
<evidence type="ECO:0000313" key="3">
    <source>
        <dbReference type="Proteomes" id="UP000178885"/>
    </source>
</evidence>
<feature type="transmembrane region" description="Helical" evidence="1">
    <location>
        <begin position="31"/>
        <end position="50"/>
    </location>
</feature>
<dbReference type="SUPFAM" id="SSF53756">
    <property type="entry name" value="UDP-Glycosyltransferase/glycogen phosphorylase"/>
    <property type="match status" value="1"/>
</dbReference>
<dbReference type="Pfam" id="PF13692">
    <property type="entry name" value="Glyco_trans_1_4"/>
    <property type="match status" value="1"/>
</dbReference>
<evidence type="ECO:0000256" key="1">
    <source>
        <dbReference type="SAM" id="Phobius"/>
    </source>
</evidence>
<keyword evidence="1" id="KW-0472">Membrane</keyword>
<dbReference type="Gene3D" id="3.40.50.2000">
    <property type="entry name" value="Glycogen Phosphorylase B"/>
    <property type="match status" value="1"/>
</dbReference>
<accession>A0A1F6TRE2</accession>
<sequence length="332" mass="37695">MHYLAVEPFPIEHPKCHFHRYPWPESKTDEIVFWAIFHLLAPIMLLYLGLRHRVTHCFAFGTSYGFMLQPLRLLKKIPLTLFLRADSVENHRLKGRPPLLLKLEQLVEGLALTGSRFYGVSRHLTETVLARHPHLRPIVSGTLPNNVESVAPRTQATPTPPLRIGCVGILEARKNHALAITCMRQFGAHQARLYLFGSGPEEDALKDLARKLGVEDRVNFVGWVDSSSRIWPEIDLLLFPSRHEGSPNAVLEAFAHGVPVLASDTPEHREILDPASLLPPEDEWAWSEKLKKILTATSDSLMSLHGQQQRCAEKLRFDWDAEILRKILEHTA</sequence>
<organism evidence="2 3">
    <name type="scientific">Candidatus Muproteobacteria bacterium RBG_16_65_34</name>
    <dbReference type="NCBI Taxonomy" id="1817760"/>
    <lineage>
        <taxon>Bacteria</taxon>
        <taxon>Pseudomonadati</taxon>
        <taxon>Pseudomonadota</taxon>
        <taxon>Candidatus Muproteobacteria</taxon>
    </lineage>
</organism>
<proteinExistence type="predicted"/>
<evidence type="ECO:0000313" key="2">
    <source>
        <dbReference type="EMBL" id="OGI47711.1"/>
    </source>
</evidence>
<keyword evidence="1" id="KW-1133">Transmembrane helix</keyword>
<dbReference type="AlphaFoldDB" id="A0A1F6TRE2"/>
<comment type="caution">
    <text evidence="2">The sequence shown here is derived from an EMBL/GenBank/DDBJ whole genome shotgun (WGS) entry which is preliminary data.</text>
</comment>
<name>A0A1F6TRE2_9PROT</name>
<dbReference type="EMBL" id="MFSU01000048">
    <property type="protein sequence ID" value="OGI47711.1"/>
    <property type="molecule type" value="Genomic_DNA"/>
</dbReference>